<gene>
    <name evidence="1" type="ORF">ANCCAN_11751</name>
</gene>
<dbReference type="AlphaFoldDB" id="A0A368GCY5"/>
<organism evidence="1 2">
    <name type="scientific">Ancylostoma caninum</name>
    <name type="common">Dog hookworm</name>
    <dbReference type="NCBI Taxonomy" id="29170"/>
    <lineage>
        <taxon>Eukaryota</taxon>
        <taxon>Metazoa</taxon>
        <taxon>Ecdysozoa</taxon>
        <taxon>Nematoda</taxon>
        <taxon>Chromadorea</taxon>
        <taxon>Rhabditida</taxon>
        <taxon>Rhabditina</taxon>
        <taxon>Rhabditomorpha</taxon>
        <taxon>Strongyloidea</taxon>
        <taxon>Ancylostomatidae</taxon>
        <taxon>Ancylostomatinae</taxon>
        <taxon>Ancylostoma</taxon>
    </lineage>
</organism>
<name>A0A368GCY5_ANCCA</name>
<reference evidence="1 2" key="1">
    <citation type="submission" date="2014-10" db="EMBL/GenBank/DDBJ databases">
        <title>Draft genome of the hookworm Ancylostoma caninum.</title>
        <authorList>
            <person name="Mitreva M."/>
        </authorList>
    </citation>
    <scope>NUCLEOTIDE SEQUENCE [LARGE SCALE GENOMIC DNA]</scope>
    <source>
        <strain evidence="1 2">Baltimore</strain>
    </source>
</reference>
<dbReference type="Proteomes" id="UP000252519">
    <property type="component" value="Unassembled WGS sequence"/>
</dbReference>
<comment type="caution">
    <text evidence="1">The sequence shown here is derived from an EMBL/GenBank/DDBJ whole genome shotgun (WGS) entry which is preliminary data.</text>
</comment>
<proteinExistence type="predicted"/>
<protein>
    <submittedName>
        <fullName evidence="1">Uncharacterized protein</fullName>
    </submittedName>
</protein>
<keyword evidence="2" id="KW-1185">Reference proteome</keyword>
<accession>A0A368GCY5</accession>
<evidence type="ECO:0000313" key="1">
    <source>
        <dbReference type="EMBL" id="RCN42266.1"/>
    </source>
</evidence>
<dbReference type="EMBL" id="JOJR01000202">
    <property type="protein sequence ID" value="RCN42266.1"/>
    <property type="molecule type" value="Genomic_DNA"/>
</dbReference>
<sequence>MMLVRLGDVYQKWGQIRYTEKSFTSLPKYGDVRALLLANMSRRIENSSLDYWMMYLLVQISDEERFVLRTTEAIKQEQQKEERGEAIPVNVVLDRNRYCSRFKLFICCFTEKNKIMHTTYVWFDMNSFLVKTVRTYTDDKQ</sequence>
<evidence type="ECO:0000313" key="2">
    <source>
        <dbReference type="Proteomes" id="UP000252519"/>
    </source>
</evidence>